<dbReference type="AlphaFoldDB" id="A0A9N9C482"/>
<dbReference type="InterPro" id="IPR009305">
    <property type="entry name" value="Mpo1-like"/>
</dbReference>
<protein>
    <submittedName>
        <fullName evidence="2">12077_t:CDS:1</fullName>
    </submittedName>
</protein>
<feature type="transmembrane region" description="Helical" evidence="1">
    <location>
        <begin position="24"/>
        <end position="45"/>
    </location>
</feature>
<evidence type="ECO:0000313" key="2">
    <source>
        <dbReference type="EMBL" id="CAG8587148.1"/>
    </source>
</evidence>
<dbReference type="GO" id="GO:0016020">
    <property type="term" value="C:membrane"/>
    <property type="evidence" value="ECO:0007669"/>
    <property type="project" value="GOC"/>
</dbReference>
<dbReference type="Proteomes" id="UP000789570">
    <property type="component" value="Unassembled WGS sequence"/>
</dbReference>
<dbReference type="GO" id="GO:0046521">
    <property type="term" value="P:sphingoid catabolic process"/>
    <property type="evidence" value="ECO:0007669"/>
    <property type="project" value="TreeGrafter"/>
</dbReference>
<name>A0A9N9C482_9GLOM</name>
<dbReference type="Pfam" id="PF06127">
    <property type="entry name" value="Mpo1-like"/>
    <property type="match status" value="1"/>
</dbReference>
<keyword evidence="1" id="KW-0472">Membrane</keyword>
<dbReference type="GO" id="GO:0005783">
    <property type="term" value="C:endoplasmic reticulum"/>
    <property type="evidence" value="ECO:0007669"/>
    <property type="project" value="TreeGrafter"/>
</dbReference>
<gene>
    <name evidence="2" type="ORF">FCALED_LOCUS7898</name>
</gene>
<organism evidence="2 3">
    <name type="scientific">Funneliformis caledonium</name>
    <dbReference type="NCBI Taxonomy" id="1117310"/>
    <lineage>
        <taxon>Eukaryota</taxon>
        <taxon>Fungi</taxon>
        <taxon>Fungi incertae sedis</taxon>
        <taxon>Mucoromycota</taxon>
        <taxon>Glomeromycotina</taxon>
        <taxon>Glomeromycetes</taxon>
        <taxon>Glomerales</taxon>
        <taxon>Glomeraceae</taxon>
        <taxon>Funneliformis</taxon>
    </lineage>
</organism>
<accession>A0A9N9C482</accession>
<proteinExistence type="predicted"/>
<evidence type="ECO:0000256" key="1">
    <source>
        <dbReference type="SAM" id="Phobius"/>
    </source>
</evidence>
<comment type="caution">
    <text evidence="2">The sequence shown here is derived from an EMBL/GenBank/DDBJ whole genome shotgun (WGS) entry which is preliminary data.</text>
</comment>
<feature type="transmembrane region" description="Helical" evidence="1">
    <location>
        <begin position="143"/>
        <end position="162"/>
    </location>
</feature>
<keyword evidence="1" id="KW-0812">Transmembrane</keyword>
<dbReference type="PANTHER" id="PTHR28026">
    <property type="entry name" value="DUF962 DOMAIN PROTEIN (AFU_ORTHOLOGUE AFUA_8G05310)"/>
    <property type="match status" value="1"/>
</dbReference>
<feature type="transmembrane region" description="Helical" evidence="1">
    <location>
        <begin position="113"/>
        <end position="131"/>
    </location>
</feature>
<dbReference type="OrthoDB" id="2124888at2759"/>
<reference evidence="2" key="1">
    <citation type="submission" date="2021-06" db="EMBL/GenBank/DDBJ databases">
        <authorList>
            <person name="Kallberg Y."/>
            <person name="Tangrot J."/>
            <person name="Rosling A."/>
        </authorList>
    </citation>
    <scope>NUCLEOTIDE SEQUENCE</scope>
    <source>
        <strain evidence="2">UK204</strain>
    </source>
</reference>
<keyword evidence="3" id="KW-1185">Reference proteome</keyword>
<dbReference type="PANTHER" id="PTHR28026:SF9">
    <property type="entry name" value="2-HYDROXY-PALMITIC ACID DIOXYGENASE MPO1"/>
    <property type="match status" value="1"/>
</dbReference>
<evidence type="ECO:0000313" key="3">
    <source>
        <dbReference type="Proteomes" id="UP000789570"/>
    </source>
</evidence>
<dbReference type="EMBL" id="CAJVPQ010002190">
    <property type="protein sequence ID" value="CAG8587148.1"/>
    <property type="molecule type" value="Genomic_DNA"/>
</dbReference>
<sequence length="186" mass="21490">MGLLNLEEQLTFYGKYHNNDINKMIHIVCVPLIVWSFLVWAANTGPLLPYEEDSLWRLTPFEPNLALFVVLIYIFYYLLLEPVAGALYTPLLLFMAYNATNFASSFPDNHNSLAGIVHVTSWILQFIGHGFAEKRSPALKENIAQALLLAPLFIWLEVLFTMRYRTELQKRIKERVELAIAKENKE</sequence>
<feature type="transmembrane region" description="Helical" evidence="1">
    <location>
        <begin position="65"/>
        <end position="93"/>
    </location>
</feature>
<keyword evidence="1" id="KW-1133">Transmembrane helix</keyword>